<evidence type="ECO:0000313" key="5">
    <source>
        <dbReference type="EMBL" id="EEE55412.1"/>
    </source>
</evidence>
<evidence type="ECO:0000256" key="4">
    <source>
        <dbReference type="SAM" id="MobiDB-lite"/>
    </source>
</evidence>
<evidence type="ECO:0008006" key="6">
    <source>
        <dbReference type="Google" id="ProtNLM"/>
    </source>
</evidence>
<dbReference type="InterPro" id="IPR028457">
    <property type="entry name" value="ABI"/>
</dbReference>
<reference evidence="5" key="2">
    <citation type="submission" date="2008-12" db="EMBL/GenBank/DDBJ databases">
        <title>Improved gene annotation of the rice (Oryza sativa) genomes.</title>
        <authorList>
            <person name="Wang J."/>
            <person name="Li R."/>
            <person name="Fan W."/>
            <person name="Huang Q."/>
            <person name="Zhang J."/>
            <person name="Zhou Y."/>
            <person name="Hu Y."/>
            <person name="Zi S."/>
            <person name="Li J."/>
            <person name="Ni P."/>
            <person name="Zheng H."/>
            <person name="Zhang Y."/>
            <person name="Zhao M."/>
            <person name="Hao Q."/>
            <person name="McDermott J."/>
            <person name="Samudrala R."/>
            <person name="Kristiansen K."/>
            <person name="Wong G.K.-S."/>
        </authorList>
    </citation>
    <scope>NUCLEOTIDE SEQUENCE</scope>
</reference>
<dbReference type="Proteomes" id="UP000007752">
    <property type="component" value="Chromosome 1"/>
</dbReference>
<dbReference type="PANTHER" id="PTHR10460:SF11">
    <property type="entry name" value="PROTEIN ABIL5-RELATED"/>
    <property type="match status" value="1"/>
</dbReference>
<name>B9ET44_ORYSJ</name>
<organism evidence="5">
    <name type="scientific">Oryza sativa subsp. japonica</name>
    <name type="common">Rice</name>
    <dbReference type="NCBI Taxonomy" id="39947"/>
    <lineage>
        <taxon>Eukaryota</taxon>
        <taxon>Viridiplantae</taxon>
        <taxon>Streptophyta</taxon>
        <taxon>Embryophyta</taxon>
        <taxon>Tracheophyta</taxon>
        <taxon>Spermatophyta</taxon>
        <taxon>Magnoliopsida</taxon>
        <taxon>Liliopsida</taxon>
        <taxon>Poales</taxon>
        <taxon>Poaceae</taxon>
        <taxon>BOP clade</taxon>
        <taxon>Oryzoideae</taxon>
        <taxon>Oryzeae</taxon>
        <taxon>Oryzinae</taxon>
        <taxon>Oryza</taxon>
        <taxon>Oryza sativa</taxon>
    </lineage>
</organism>
<gene>
    <name evidence="5" type="ORF">OsJ_03532</name>
</gene>
<evidence type="ECO:0000256" key="3">
    <source>
        <dbReference type="ARBA" id="ARBA00025223"/>
    </source>
</evidence>
<dbReference type="PANTHER" id="PTHR10460">
    <property type="entry name" value="ABL INTERACTOR FAMILY MEMBER"/>
    <property type="match status" value="1"/>
</dbReference>
<comment type="similarity">
    <text evidence="1">Belongs to the ABI family.</text>
</comment>
<comment type="subunit">
    <text evidence="2">Binds SCAR.</text>
</comment>
<evidence type="ECO:0000256" key="1">
    <source>
        <dbReference type="ARBA" id="ARBA00010020"/>
    </source>
</evidence>
<accession>B9ET44</accession>
<reference evidence="5" key="1">
    <citation type="journal article" date="2005" name="PLoS Biol.">
        <title>The genomes of Oryza sativa: a history of duplications.</title>
        <authorList>
            <person name="Yu J."/>
            <person name="Wang J."/>
            <person name="Lin W."/>
            <person name="Li S."/>
            <person name="Li H."/>
            <person name="Zhou J."/>
            <person name="Ni P."/>
            <person name="Dong W."/>
            <person name="Hu S."/>
            <person name="Zeng C."/>
            <person name="Zhang J."/>
            <person name="Zhang Y."/>
            <person name="Li R."/>
            <person name="Xu Z."/>
            <person name="Li S."/>
            <person name="Li X."/>
            <person name="Zheng H."/>
            <person name="Cong L."/>
            <person name="Lin L."/>
            <person name="Yin J."/>
            <person name="Geng J."/>
            <person name="Li G."/>
            <person name="Shi J."/>
            <person name="Liu J."/>
            <person name="Lv H."/>
            <person name="Li J."/>
            <person name="Wang J."/>
            <person name="Deng Y."/>
            <person name="Ran L."/>
            <person name="Shi X."/>
            <person name="Wang X."/>
            <person name="Wu Q."/>
            <person name="Li C."/>
            <person name="Ren X."/>
            <person name="Wang J."/>
            <person name="Wang X."/>
            <person name="Li D."/>
            <person name="Liu D."/>
            <person name="Zhang X."/>
            <person name="Ji Z."/>
            <person name="Zhao W."/>
            <person name="Sun Y."/>
            <person name="Zhang Z."/>
            <person name="Bao J."/>
            <person name="Han Y."/>
            <person name="Dong L."/>
            <person name="Ji J."/>
            <person name="Chen P."/>
            <person name="Wu S."/>
            <person name="Liu J."/>
            <person name="Xiao Y."/>
            <person name="Bu D."/>
            <person name="Tan J."/>
            <person name="Yang L."/>
            <person name="Ye C."/>
            <person name="Zhang J."/>
            <person name="Xu J."/>
            <person name="Zhou Y."/>
            <person name="Yu Y."/>
            <person name="Zhang B."/>
            <person name="Zhuang S."/>
            <person name="Wei H."/>
            <person name="Liu B."/>
            <person name="Lei M."/>
            <person name="Yu H."/>
            <person name="Li Y."/>
            <person name="Xu H."/>
            <person name="Wei S."/>
            <person name="He X."/>
            <person name="Fang L."/>
            <person name="Zhang Z."/>
            <person name="Zhang Y."/>
            <person name="Huang X."/>
            <person name="Su Z."/>
            <person name="Tong W."/>
            <person name="Li J."/>
            <person name="Tong Z."/>
            <person name="Li S."/>
            <person name="Ye J."/>
            <person name="Wang L."/>
            <person name="Fang L."/>
            <person name="Lei T."/>
            <person name="Chen C."/>
            <person name="Chen H."/>
            <person name="Xu Z."/>
            <person name="Li H."/>
            <person name="Huang H."/>
            <person name="Zhang F."/>
            <person name="Xu H."/>
            <person name="Li N."/>
            <person name="Zhao C."/>
            <person name="Li S."/>
            <person name="Dong L."/>
            <person name="Huang Y."/>
            <person name="Li L."/>
            <person name="Xi Y."/>
            <person name="Qi Q."/>
            <person name="Li W."/>
            <person name="Zhang B."/>
            <person name="Hu W."/>
            <person name="Zhang Y."/>
            <person name="Tian X."/>
            <person name="Jiao Y."/>
            <person name="Liang X."/>
            <person name="Jin J."/>
            <person name="Gao L."/>
            <person name="Zheng W."/>
            <person name="Hao B."/>
            <person name="Liu S."/>
            <person name="Wang W."/>
            <person name="Yuan L."/>
            <person name="Cao M."/>
            <person name="McDermott J."/>
            <person name="Samudrala R."/>
            <person name="Wang J."/>
            <person name="Wong G.K."/>
            <person name="Yang H."/>
        </authorList>
    </citation>
    <scope>NUCLEOTIDE SEQUENCE [LARGE SCALE GENOMIC DNA]</scope>
</reference>
<protein>
    <recommendedName>
        <fullName evidence="6">Protein ABIL5</fullName>
    </recommendedName>
</protein>
<comment type="function">
    <text evidence="3">Involved in regulation of actin and microtubule organization. Part of a WAVE complex that activates the Arp2/3 complex.</text>
</comment>
<dbReference type="AlphaFoldDB" id="B9ET44"/>
<dbReference type="EMBL" id="CM000138">
    <property type="protein sequence ID" value="EEE55412.1"/>
    <property type="molecule type" value="Genomic_DNA"/>
</dbReference>
<feature type="region of interest" description="Disordered" evidence="4">
    <location>
        <begin position="1"/>
        <end position="26"/>
    </location>
</feature>
<dbReference type="Gene3D" id="6.10.140.1620">
    <property type="match status" value="1"/>
</dbReference>
<sequence>MEVAEAGVDGVAGRRQQEEASGAAPFGRSSSLIGAAGFDGALRVEHLFGFLPSSPIVSPELKDLRSQLHQTADCCEKAFLDTEKKKLILESTKGYICDAIVAVIDHLGTVSSKLEQQLQEKIEITQTEKKLNFLKQRLLTCEQYAITLKLLTVRGDNDAIQYHRRYLSQWRERSVATTDSESPTTDAKSSFSFRAEDVPIVLAEHRKKANHGSNILSFIRKGRRHA</sequence>
<evidence type="ECO:0000256" key="2">
    <source>
        <dbReference type="ARBA" id="ARBA00011513"/>
    </source>
</evidence>
<proteinExistence type="inferred from homology"/>